<evidence type="ECO:0000259" key="2">
    <source>
        <dbReference type="Pfam" id="PF03050"/>
    </source>
</evidence>
<organism evidence="4 5">
    <name type="scientific">Yoonia phaeophyticola</name>
    <dbReference type="NCBI Taxonomy" id="3137369"/>
    <lineage>
        <taxon>Bacteria</taxon>
        <taxon>Pseudomonadati</taxon>
        <taxon>Pseudomonadota</taxon>
        <taxon>Alphaproteobacteria</taxon>
        <taxon>Rhodobacterales</taxon>
        <taxon>Paracoccaceae</taxon>
        <taxon>Yoonia</taxon>
    </lineage>
</organism>
<dbReference type="InterPro" id="IPR039552">
    <property type="entry name" value="IS66_C"/>
</dbReference>
<feature type="compositionally biased region" description="Basic and acidic residues" evidence="1">
    <location>
        <begin position="114"/>
        <end position="124"/>
    </location>
</feature>
<name>A0ABZ2V4N9_9RHOB</name>
<dbReference type="InterPro" id="IPR004291">
    <property type="entry name" value="Transposase_IS66_central"/>
</dbReference>
<evidence type="ECO:0000259" key="3">
    <source>
        <dbReference type="Pfam" id="PF13817"/>
    </source>
</evidence>
<dbReference type="Proteomes" id="UP001440612">
    <property type="component" value="Chromosome"/>
</dbReference>
<reference evidence="5" key="1">
    <citation type="submission" date="2024-04" db="EMBL/GenBank/DDBJ databases">
        <title>Phylogenomic analyses of a clade within the roseobacter group suggest taxonomic reassignments of species of the genera Aestuariivita, Citreicella, Loktanella, Nautella, Pelagibaca, Ruegeria, Thalassobius, Thiobacimonas and Tropicibacter, and the proposal o.</title>
        <authorList>
            <person name="Jeon C.O."/>
        </authorList>
    </citation>
    <scope>NUCLEOTIDE SEQUENCE [LARGE SCALE GENOMIC DNA]</scope>
    <source>
        <strain evidence="5">BS5-3</strain>
    </source>
</reference>
<dbReference type="PANTHER" id="PTHR33678">
    <property type="entry name" value="BLL1576 PROTEIN"/>
    <property type="match status" value="1"/>
</dbReference>
<evidence type="ECO:0000256" key="1">
    <source>
        <dbReference type="SAM" id="MobiDB-lite"/>
    </source>
</evidence>
<dbReference type="Pfam" id="PF13817">
    <property type="entry name" value="DDE_Tnp_IS66_C"/>
    <property type="match status" value="1"/>
</dbReference>
<protein>
    <submittedName>
        <fullName evidence="4">IS66 family transposase</fullName>
    </submittedName>
</protein>
<feature type="domain" description="Transposase IS66 C-terminal" evidence="3">
    <location>
        <begin position="480"/>
        <end position="518"/>
    </location>
</feature>
<evidence type="ECO:0000313" key="5">
    <source>
        <dbReference type="Proteomes" id="UP001440612"/>
    </source>
</evidence>
<feature type="region of interest" description="Disordered" evidence="1">
    <location>
        <begin position="1"/>
        <end position="26"/>
    </location>
</feature>
<feature type="region of interest" description="Disordered" evidence="1">
    <location>
        <begin position="38"/>
        <end position="127"/>
    </location>
</feature>
<feature type="compositionally biased region" description="Basic and acidic residues" evidence="1">
    <location>
        <begin position="39"/>
        <end position="49"/>
    </location>
</feature>
<keyword evidence="5" id="KW-1185">Reference proteome</keyword>
<gene>
    <name evidence="4" type="ORF">AABB29_02205</name>
</gene>
<sequence>MSPELSSFFDKVQSMAPNISGGNVSDLKTGAEAEIAFWKAKEQQARERAGSLAEEQFGPSAEPHPPSQPEDDQPESDEGDENQNNDRAGDETEEQKERGGKKKPKPLPPNLMRENAHHHAEPGKCDQAGCDGEMKAIGEPRTTEILCFKPASWYVRRSHYHNLKCFCCGHFRSAKTPLRLFPGSRYDESFAIDVIVSKFCDFLPFYRQARRMRRAGIDIDRATLLRLATAYAEPLYALQDKMLDFIKSGNSIDLDETRVPVLAPGNGQTATYWAWAYLRDDRRWDSEGPAAIVFDATPSRSGVYPEEMLQGFSGKAMVDGFPGYNRLTDADRIGGPVDLVFCNAHARRKFKDADKVLKCDFMKEALKRYQKIYRIERQFEGLPPVERRRLREQKLRPLFEDFKAWAENLSVKMQKTSMSGKAVRYFLKHYPGLTLFLEDGELEIDNNSVENAMRSIALLRKNAMFAGSELGAKVWMAFASIIRTCEMNNIDIVAYLTWFYEQVAKKLPFSRYDELLPWKFKKKKDDDE</sequence>
<feature type="compositionally biased region" description="Basic and acidic residues" evidence="1">
    <location>
        <begin position="87"/>
        <end position="98"/>
    </location>
</feature>
<dbReference type="RefSeq" id="WP_341367602.1">
    <property type="nucleotide sequence ID" value="NZ_CP150951.2"/>
</dbReference>
<feature type="domain" description="Transposase IS66 central" evidence="2">
    <location>
        <begin position="184"/>
        <end position="473"/>
    </location>
</feature>
<accession>A0ABZ2V4N9</accession>
<proteinExistence type="predicted"/>
<feature type="compositionally biased region" description="Acidic residues" evidence="1">
    <location>
        <begin position="69"/>
        <end position="83"/>
    </location>
</feature>
<dbReference type="EMBL" id="CP150951">
    <property type="protein sequence ID" value="WZC49492.1"/>
    <property type="molecule type" value="Genomic_DNA"/>
</dbReference>
<dbReference type="Pfam" id="PF03050">
    <property type="entry name" value="DDE_Tnp_IS66"/>
    <property type="match status" value="1"/>
</dbReference>
<dbReference type="PANTHER" id="PTHR33678:SF1">
    <property type="entry name" value="BLL1576 PROTEIN"/>
    <property type="match status" value="1"/>
</dbReference>
<dbReference type="NCBIfam" id="NF033517">
    <property type="entry name" value="transpos_IS66"/>
    <property type="match status" value="1"/>
</dbReference>
<evidence type="ECO:0000313" key="4">
    <source>
        <dbReference type="EMBL" id="WZC49492.1"/>
    </source>
</evidence>
<dbReference type="InterPro" id="IPR052344">
    <property type="entry name" value="Transposase-related"/>
</dbReference>